<protein>
    <submittedName>
        <fullName evidence="1">Uncharacterized protein</fullName>
    </submittedName>
</protein>
<proteinExistence type="predicted"/>
<sequence>MLFVNRYFNLKLRNILEKTSKFNYVNPNGLNISYKYIGSNNSVIFNELSNIFNFIDFNYGHAKQNNLKFTKNFFLENKNYNFQKDVEYKYYNNIGLKDQYLKYYTFIFYYNISPNIKGGEIEFENGEKYSPSEFDVLCFDNESKYKINKVLNKGTISTLIMNLEKK</sequence>
<dbReference type="AlphaFoldDB" id="A0A6C0H0F7"/>
<reference evidence="1" key="1">
    <citation type="journal article" date="2020" name="Nature">
        <title>Giant virus diversity and host interactions through global metagenomics.</title>
        <authorList>
            <person name="Schulz F."/>
            <person name="Roux S."/>
            <person name="Paez-Espino D."/>
            <person name="Jungbluth S."/>
            <person name="Walsh D.A."/>
            <person name="Denef V.J."/>
            <person name="McMahon K.D."/>
            <person name="Konstantinidis K.T."/>
            <person name="Eloe-Fadrosh E.A."/>
            <person name="Kyrpides N.C."/>
            <person name="Woyke T."/>
        </authorList>
    </citation>
    <scope>NUCLEOTIDE SEQUENCE</scope>
    <source>
        <strain evidence="1">GVMAG-M-3300023179-4</strain>
    </source>
</reference>
<accession>A0A6C0H0F7</accession>
<dbReference type="EMBL" id="MN739834">
    <property type="protein sequence ID" value="QHT73919.1"/>
    <property type="molecule type" value="Genomic_DNA"/>
</dbReference>
<evidence type="ECO:0000313" key="1">
    <source>
        <dbReference type="EMBL" id="QHT73919.1"/>
    </source>
</evidence>
<organism evidence="1">
    <name type="scientific">viral metagenome</name>
    <dbReference type="NCBI Taxonomy" id="1070528"/>
    <lineage>
        <taxon>unclassified sequences</taxon>
        <taxon>metagenomes</taxon>
        <taxon>organismal metagenomes</taxon>
    </lineage>
</organism>
<name>A0A6C0H0F7_9ZZZZ</name>